<keyword evidence="3" id="KW-1185">Reference proteome</keyword>
<dbReference type="GeneID" id="141460994"/>
<feature type="compositionally biased region" description="Polar residues" evidence="1">
    <location>
        <begin position="177"/>
        <end position="198"/>
    </location>
</feature>
<dbReference type="EMBL" id="ACPB03001861">
    <property type="status" value="NOT_ANNOTATED_CDS"/>
    <property type="molecule type" value="Genomic_DNA"/>
</dbReference>
<feature type="region of interest" description="Disordered" evidence="1">
    <location>
        <begin position="177"/>
        <end position="216"/>
    </location>
</feature>
<dbReference type="InParanoid" id="T1IC73"/>
<name>T1IC73_RHOPR</name>
<dbReference type="Proteomes" id="UP000015103">
    <property type="component" value="Unassembled WGS sequence"/>
</dbReference>
<sequence>MCSTYNFYELCGKSGATQKTILAELQGLGIEITRSQLRERLARAVALGYMIRKTRGHVFLWKICDRHVLSLLASSPNNEENILEKLMDDIEKDGSEGENNRNMMTMTEEIGAPPEFTASKTDVKEENGDKIVEQNNKEDEAEGEDCFLKECWQQVGSFIEGLDKTSVKNRNCDSNYSAQISVHPSSSKQSSTRTNEITSKAGPSRKSSEINNYGDNVRVQVEDTLENENNLEGNEAKFIASNSNVLNKKLHQEGGTKLILNNRKENLEDNNSKKHLKENSADSDSRKN</sequence>
<dbReference type="AlphaFoldDB" id="T1IC73"/>
<accession>T1IC73</accession>
<dbReference type="EnsemblMetazoa" id="RPRC013893-RA">
    <property type="protein sequence ID" value="RPRC013893-PA"/>
    <property type="gene ID" value="RPRC013893"/>
</dbReference>
<dbReference type="RefSeq" id="XP_073997669.1">
    <property type="nucleotide sequence ID" value="XM_074141568.1"/>
</dbReference>
<evidence type="ECO:0000313" key="3">
    <source>
        <dbReference type="Proteomes" id="UP000015103"/>
    </source>
</evidence>
<reference evidence="2" key="1">
    <citation type="submission" date="2015-05" db="UniProtKB">
        <authorList>
            <consortium name="EnsemblMetazoa"/>
        </authorList>
    </citation>
    <scope>IDENTIFICATION</scope>
</reference>
<feature type="region of interest" description="Disordered" evidence="1">
    <location>
        <begin position="264"/>
        <end position="288"/>
    </location>
</feature>
<evidence type="ECO:0000313" key="2">
    <source>
        <dbReference type="EnsemblMetazoa" id="RPRC013893-PA"/>
    </source>
</evidence>
<dbReference type="HOGENOM" id="CLU_967457_0_0_1"/>
<organism evidence="2 3">
    <name type="scientific">Rhodnius prolixus</name>
    <name type="common">Triatomid bug</name>
    <dbReference type="NCBI Taxonomy" id="13249"/>
    <lineage>
        <taxon>Eukaryota</taxon>
        <taxon>Metazoa</taxon>
        <taxon>Ecdysozoa</taxon>
        <taxon>Arthropoda</taxon>
        <taxon>Hexapoda</taxon>
        <taxon>Insecta</taxon>
        <taxon>Pterygota</taxon>
        <taxon>Neoptera</taxon>
        <taxon>Paraneoptera</taxon>
        <taxon>Hemiptera</taxon>
        <taxon>Heteroptera</taxon>
        <taxon>Panheteroptera</taxon>
        <taxon>Cimicomorpha</taxon>
        <taxon>Reduviidae</taxon>
        <taxon>Triatominae</taxon>
        <taxon>Rhodnius</taxon>
    </lineage>
</organism>
<proteinExistence type="predicted"/>
<dbReference type="VEuPathDB" id="VectorBase:RPRC013893"/>
<evidence type="ECO:0000256" key="1">
    <source>
        <dbReference type="SAM" id="MobiDB-lite"/>
    </source>
</evidence>
<protein>
    <submittedName>
        <fullName evidence="2">Uncharacterized protein</fullName>
    </submittedName>
</protein>